<dbReference type="EC" id="1.1.-.-" evidence="3"/>
<evidence type="ECO:0000313" key="3">
    <source>
        <dbReference type="EMBL" id="OCA52352.1"/>
    </source>
</evidence>
<dbReference type="RefSeq" id="WP_065392392.1">
    <property type="nucleotide sequence ID" value="NZ_CAWMQN010000104.1"/>
</dbReference>
<name>A0A1B8YBC0_9GAMM</name>
<reference evidence="4" key="1">
    <citation type="submission" date="2015-11" db="EMBL/GenBank/DDBJ databases">
        <authorList>
            <person name="Tobias N.J."/>
            <person name="Mishra B."/>
            <person name="Gupta D.K."/>
            <person name="Thines M."/>
            <person name="Stinear T.P."/>
            <person name="Bode H.B."/>
        </authorList>
    </citation>
    <scope>NUCLEOTIDE SEQUENCE [LARGE SCALE GENOMIC DNA]</scope>
    <source>
        <strain evidence="4">PB45.5</strain>
    </source>
</reference>
<dbReference type="PANTHER" id="PTHR11487">
    <property type="entry name" value="THIOESTERASE"/>
    <property type="match status" value="1"/>
</dbReference>
<dbReference type="GO" id="GO:0016491">
    <property type="term" value="F:oxidoreductase activity"/>
    <property type="evidence" value="ECO:0007669"/>
    <property type="project" value="UniProtKB-KW"/>
</dbReference>
<dbReference type="InterPro" id="IPR012223">
    <property type="entry name" value="TEII"/>
</dbReference>
<sequence length="259" mass="29471">MWFEKLSHIQSDKTDHILFCFPYAGGSAEVFRSLSNCLAKNILVYALQLPGCGSRFDEALSRDVENILQAVHEEMKRLINGKQFSLFGHSNGGLFAYELANRLNNENQSPANVFISAEAAPHITSFKEDPFNLSDTQLSELLVRYGGTHDEIISDEDLKAVFFPVIRNDFSINYHMKRYLLPKQSVSELVLIYGRQDKTMSKEDILAWENYTCGGIDIHFVDSDHFFIRHIPKVVANIIHARIELSTKRERTAVLSAKV</sequence>
<dbReference type="Proteomes" id="UP000092665">
    <property type="component" value="Unassembled WGS sequence"/>
</dbReference>
<accession>A0A1B8YBC0</accession>
<evidence type="ECO:0000313" key="4">
    <source>
        <dbReference type="Proteomes" id="UP000092665"/>
    </source>
</evidence>
<evidence type="ECO:0000256" key="1">
    <source>
        <dbReference type="ARBA" id="ARBA00007169"/>
    </source>
</evidence>
<keyword evidence="4" id="KW-1185">Reference proteome</keyword>
<dbReference type="EMBL" id="LOIC01000104">
    <property type="protein sequence ID" value="OCA52352.1"/>
    <property type="molecule type" value="Genomic_DNA"/>
</dbReference>
<dbReference type="InterPro" id="IPR029058">
    <property type="entry name" value="AB_hydrolase_fold"/>
</dbReference>
<dbReference type="SUPFAM" id="SSF53474">
    <property type="entry name" value="alpha/beta-Hydrolases"/>
    <property type="match status" value="1"/>
</dbReference>
<gene>
    <name evidence="3" type="primary">lgrE_2</name>
    <name evidence="3" type="ORF">Phpb_04637</name>
</gene>
<comment type="caution">
    <text evidence="3">The sequence shown here is derived from an EMBL/GenBank/DDBJ whole genome shotgun (WGS) entry which is preliminary data.</text>
</comment>
<dbReference type="PATRIC" id="fig|29488.15.peg.5097"/>
<dbReference type="InterPro" id="IPR001031">
    <property type="entry name" value="Thioesterase"/>
</dbReference>
<organism evidence="3 4">
    <name type="scientific">Photorhabdus namnaonensis</name>
    <dbReference type="NCBI Taxonomy" id="1851568"/>
    <lineage>
        <taxon>Bacteria</taxon>
        <taxon>Pseudomonadati</taxon>
        <taxon>Pseudomonadota</taxon>
        <taxon>Gammaproteobacteria</taxon>
        <taxon>Enterobacterales</taxon>
        <taxon>Morganellaceae</taxon>
        <taxon>Photorhabdus</taxon>
    </lineage>
</organism>
<proteinExistence type="inferred from homology"/>
<dbReference type="PANTHER" id="PTHR11487:SF0">
    <property type="entry name" value="S-ACYL FATTY ACID SYNTHASE THIOESTERASE, MEDIUM CHAIN"/>
    <property type="match status" value="1"/>
</dbReference>
<feature type="domain" description="Thioesterase" evidence="2">
    <location>
        <begin position="17"/>
        <end position="240"/>
    </location>
</feature>
<evidence type="ECO:0000259" key="2">
    <source>
        <dbReference type="Pfam" id="PF00975"/>
    </source>
</evidence>
<dbReference type="AlphaFoldDB" id="A0A1B8YBC0"/>
<dbReference type="Pfam" id="PF00975">
    <property type="entry name" value="Thioesterase"/>
    <property type="match status" value="1"/>
</dbReference>
<dbReference type="GO" id="GO:0008610">
    <property type="term" value="P:lipid biosynthetic process"/>
    <property type="evidence" value="ECO:0007669"/>
    <property type="project" value="TreeGrafter"/>
</dbReference>
<protein>
    <submittedName>
        <fullName evidence="3">Linear gramicidin dehydrogenase LgrE</fullName>
        <ecNumber evidence="3">1.1.-.-</ecNumber>
    </submittedName>
</protein>
<keyword evidence="3" id="KW-0560">Oxidoreductase</keyword>
<comment type="similarity">
    <text evidence="1">Belongs to the thioesterase family.</text>
</comment>
<dbReference type="Gene3D" id="3.40.50.1820">
    <property type="entry name" value="alpha/beta hydrolase"/>
    <property type="match status" value="1"/>
</dbReference>